<dbReference type="InterPro" id="IPR054293">
    <property type="entry name" value="DUF7029"/>
</dbReference>
<reference evidence="5 6" key="1">
    <citation type="journal article" date="2018" name="PLoS Pathog.">
        <title>Evolution of structural diversity of trichothecenes, a family of toxins produced by plant pathogenic and entomopathogenic fungi.</title>
        <authorList>
            <person name="Proctor R.H."/>
            <person name="McCormick S.P."/>
            <person name="Kim H.S."/>
            <person name="Cardoza R.E."/>
            <person name="Stanley A.M."/>
            <person name="Lindo L."/>
            <person name="Kelly A."/>
            <person name="Brown D.W."/>
            <person name="Lee T."/>
            <person name="Vaughan M.M."/>
            <person name="Alexander N.J."/>
            <person name="Busman M."/>
            <person name="Gutierrez S."/>
        </authorList>
    </citation>
    <scope>NUCLEOTIDE SEQUENCE [LARGE SCALE GENOMIC DNA]</scope>
    <source>
        <strain evidence="5 6">NRRL 20695</strain>
    </source>
</reference>
<evidence type="ECO:0000313" key="5">
    <source>
        <dbReference type="EMBL" id="RGP71258.1"/>
    </source>
</evidence>
<dbReference type="EMBL" id="PXOG01000162">
    <property type="protein sequence ID" value="RGP71258.1"/>
    <property type="molecule type" value="Genomic_DNA"/>
</dbReference>
<feature type="domain" description="DUF7223" evidence="4">
    <location>
        <begin position="357"/>
        <end position="535"/>
    </location>
</feature>
<feature type="region of interest" description="Disordered" evidence="1">
    <location>
        <begin position="131"/>
        <end position="161"/>
    </location>
</feature>
<feature type="compositionally biased region" description="Polar residues" evidence="1">
    <location>
        <begin position="138"/>
        <end position="161"/>
    </location>
</feature>
<accession>A0A395SFT5</accession>
<evidence type="ECO:0000313" key="6">
    <source>
        <dbReference type="Proteomes" id="UP000266234"/>
    </source>
</evidence>
<gene>
    <name evidence="5" type="ORF">FLONG3_7208</name>
</gene>
<dbReference type="Pfam" id="PF22974">
    <property type="entry name" value="DUF7029"/>
    <property type="match status" value="1"/>
</dbReference>
<keyword evidence="2" id="KW-0732">Signal</keyword>
<name>A0A395SFT5_9HYPO</name>
<feature type="chain" id="PRO_5017396435" evidence="2">
    <location>
        <begin position="22"/>
        <end position="557"/>
    </location>
</feature>
<evidence type="ECO:0000259" key="3">
    <source>
        <dbReference type="Pfam" id="PF22974"/>
    </source>
</evidence>
<proteinExistence type="predicted"/>
<evidence type="ECO:0000259" key="4">
    <source>
        <dbReference type="Pfam" id="PF23865"/>
    </source>
</evidence>
<organism evidence="5 6">
    <name type="scientific">Fusarium longipes</name>
    <dbReference type="NCBI Taxonomy" id="694270"/>
    <lineage>
        <taxon>Eukaryota</taxon>
        <taxon>Fungi</taxon>
        <taxon>Dikarya</taxon>
        <taxon>Ascomycota</taxon>
        <taxon>Pezizomycotina</taxon>
        <taxon>Sordariomycetes</taxon>
        <taxon>Hypocreomycetidae</taxon>
        <taxon>Hypocreales</taxon>
        <taxon>Nectriaceae</taxon>
        <taxon>Fusarium</taxon>
    </lineage>
</organism>
<dbReference type="Proteomes" id="UP000266234">
    <property type="component" value="Unassembled WGS sequence"/>
</dbReference>
<dbReference type="InterPro" id="IPR055647">
    <property type="entry name" value="DUF7223"/>
</dbReference>
<feature type="domain" description="DUF7029" evidence="3">
    <location>
        <begin position="179"/>
        <end position="273"/>
    </location>
</feature>
<feature type="compositionally biased region" description="Low complexity" evidence="1">
    <location>
        <begin position="82"/>
        <end position="95"/>
    </location>
</feature>
<protein>
    <submittedName>
        <fullName evidence="5">Isoamyl alcohol</fullName>
    </submittedName>
</protein>
<feature type="signal peptide" evidence="2">
    <location>
        <begin position="1"/>
        <end position="21"/>
    </location>
</feature>
<evidence type="ECO:0000256" key="2">
    <source>
        <dbReference type="SAM" id="SignalP"/>
    </source>
</evidence>
<feature type="region of interest" description="Disordered" evidence="1">
    <location>
        <begin position="73"/>
        <end position="95"/>
    </location>
</feature>
<sequence length="557" mass="59667">MRTSFSSILFSLWLLCLTVLASPQVHTSIDESCGCTVKYIVVEMPPPTASASVETVASSGLVSAAQETASLKPKPTFVRSKTSQTTIHATSTAHHNTTATFIPKTPNKIDCSNPENAVPKKKIAMSYGDVEDDETVDQKGNTHTQADKPSNGTFSAFNAGKNTTVTKGPKGSIDMDLVMNHPAVVLDYIDAITSVECTPDFIEVKFGKSTAFNNAVKTWLDTFILITSNMGNCKAANGQAFYLVDRVTADKDQESITCHASEQKLEDIAETCEMSFNSIPATKLRKRLNWNPSLSLDFGTGLEKDTVLFSEEPFVSIKAEQAEFSSTVSFSGRAKYNFWKFKMEHLYFDLDTRFNADVALSADVAAAWSRSILYDPDTLTFTVVEVPGILSLGPGISFAVGVDIDTSAAVAVRAGAGISIPAGNVHLDALDGSKNSATGWEPQYTSYANISESVEVGLNASASLTVQLTFKLLGGLVDLSSGLTAKPGFVNKFSLDAVQSGHASNDGVGGSINTPPGECGVSLKSDFVFDLDGFATRWVKGNLYHVEVPITDICYAF</sequence>
<comment type="caution">
    <text evidence="5">The sequence shown here is derived from an EMBL/GenBank/DDBJ whole genome shotgun (WGS) entry which is preliminary data.</text>
</comment>
<dbReference type="Pfam" id="PF23865">
    <property type="entry name" value="DUF7223"/>
    <property type="match status" value="1"/>
</dbReference>
<dbReference type="AlphaFoldDB" id="A0A395SFT5"/>
<dbReference type="OrthoDB" id="160645at2759"/>
<keyword evidence="6" id="KW-1185">Reference proteome</keyword>
<evidence type="ECO:0000256" key="1">
    <source>
        <dbReference type="SAM" id="MobiDB-lite"/>
    </source>
</evidence>
<dbReference type="STRING" id="694270.A0A395SFT5"/>